<feature type="region of interest" description="Disordered" evidence="1">
    <location>
        <begin position="1"/>
        <end position="28"/>
    </location>
</feature>
<accession>A0A5B7GFR4</accession>
<dbReference type="AlphaFoldDB" id="A0A5B7GFR4"/>
<evidence type="ECO:0000313" key="3">
    <source>
        <dbReference type="Proteomes" id="UP000324222"/>
    </source>
</evidence>
<evidence type="ECO:0000313" key="2">
    <source>
        <dbReference type="EMBL" id="MPC56215.1"/>
    </source>
</evidence>
<protein>
    <submittedName>
        <fullName evidence="2">Uncharacterized protein</fullName>
    </submittedName>
</protein>
<proteinExistence type="predicted"/>
<gene>
    <name evidence="2" type="ORF">E2C01_050168</name>
</gene>
<organism evidence="2 3">
    <name type="scientific">Portunus trituberculatus</name>
    <name type="common">Swimming crab</name>
    <name type="synonym">Neptunus trituberculatus</name>
    <dbReference type="NCBI Taxonomy" id="210409"/>
    <lineage>
        <taxon>Eukaryota</taxon>
        <taxon>Metazoa</taxon>
        <taxon>Ecdysozoa</taxon>
        <taxon>Arthropoda</taxon>
        <taxon>Crustacea</taxon>
        <taxon>Multicrustacea</taxon>
        <taxon>Malacostraca</taxon>
        <taxon>Eumalacostraca</taxon>
        <taxon>Eucarida</taxon>
        <taxon>Decapoda</taxon>
        <taxon>Pleocyemata</taxon>
        <taxon>Brachyura</taxon>
        <taxon>Eubrachyura</taxon>
        <taxon>Portunoidea</taxon>
        <taxon>Portunidae</taxon>
        <taxon>Portuninae</taxon>
        <taxon>Portunus</taxon>
    </lineage>
</organism>
<dbReference type="EMBL" id="VSRR010013779">
    <property type="protein sequence ID" value="MPC56215.1"/>
    <property type="molecule type" value="Genomic_DNA"/>
</dbReference>
<name>A0A5B7GFR4_PORTR</name>
<feature type="region of interest" description="Disordered" evidence="1">
    <location>
        <begin position="46"/>
        <end position="83"/>
    </location>
</feature>
<dbReference type="Proteomes" id="UP000324222">
    <property type="component" value="Unassembled WGS sequence"/>
</dbReference>
<sequence>MKDAPPPSHGGEPRKAPANRAITLPASRYTEEEKVRTIITGNSQIFLPSSPFQRQNEKRLRSPASPHTEHPADRRGRRSKSSY</sequence>
<evidence type="ECO:0000256" key="1">
    <source>
        <dbReference type="SAM" id="MobiDB-lite"/>
    </source>
</evidence>
<keyword evidence="3" id="KW-1185">Reference proteome</keyword>
<comment type="caution">
    <text evidence="2">The sequence shown here is derived from an EMBL/GenBank/DDBJ whole genome shotgun (WGS) entry which is preliminary data.</text>
</comment>
<reference evidence="2 3" key="1">
    <citation type="submission" date="2019-05" db="EMBL/GenBank/DDBJ databases">
        <title>Another draft genome of Portunus trituberculatus and its Hox gene families provides insights of decapod evolution.</title>
        <authorList>
            <person name="Jeong J.-H."/>
            <person name="Song I."/>
            <person name="Kim S."/>
            <person name="Choi T."/>
            <person name="Kim D."/>
            <person name="Ryu S."/>
            <person name="Kim W."/>
        </authorList>
    </citation>
    <scope>NUCLEOTIDE SEQUENCE [LARGE SCALE GENOMIC DNA]</scope>
    <source>
        <tissue evidence="2">Muscle</tissue>
    </source>
</reference>